<name>A0A9W6KIN6_9ACTN</name>
<evidence type="ECO:0000313" key="1">
    <source>
        <dbReference type="EMBL" id="GLL01908.1"/>
    </source>
</evidence>
<reference evidence="1" key="2">
    <citation type="submission" date="2023-01" db="EMBL/GenBank/DDBJ databases">
        <authorList>
            <person name="Sun Q."/>
            <person name="Evtushenko L."/>
        </authorList>
    </citation>
    <scope>NUCLEOTIDE SEQUENCE</scope>
    <source>
        <strain evidence="1">VKM Ac-1321</strain>
    </source>
</reference>
<protein>
    <submittedName>
        <fullName evidence="1">Uncharacterized protein</fullName>
    </submittedName>
</protein>
<sequence>MVAAGVGGRDAGICALRRGGGPTTGGPMAPGHGPGPGAAVAWAWLTAGPPGSFHCDSLTFAE</sequence>
<dbReference type="AlphaFoldDB" id="A0A9W6KIN6"/>
<keyword evidence="2" id="KW-1185">Reference proteome</keyword>
<organism evidence="1 2">
    <name type="scientific">Dactylosporangium matsuzakiense</name>
    <dbReference type="NCBI Taxonomy" id="53360"/>
    <lineage>
        <taxon>Bacteria</taxon>
        <taxon>Bacillati</taxon>
        <taxon>Actinomycetota</taxon>
        <taxon>Actinomycetes</taxon>
        <taxon>Micromonosporales</taxon>
        <taxon>Micromonosporaceae</taxon>
        <taxon>Dactylosporangium</taxon>
    </lineage>
</organism>
<evidence type="ECO:0000313" key="2">
    <source>
        <dbReference type="Proteomes" id="UP001143480"/>
    </source>
</evidence>
<gene>
    <name evidence="1" type="ORF">GCM10017581_036500</name>
</gene>
<dbReference type="EMBL" id="BSFP01000019">
    <property type="protein sequence ID" value="GLL01908.1"/>
    <property type="molecule type" value="Genomic_DNA"/>
</dbReference>
<reference evidence="1" key="1">
    <citation type="journal article" date="2014" name="Int. J. Syst. Evol. Microbiol.">
        <title>Complete genome sequence of Corynebacterium casei LMG S-19264T (=DSM 44701T), isolated from a smear-ripened cheese.</title>
        <authorList>
            <consortium name="US DOE Joint Genome Institute (JGI-PGF)"/>
            <person name="Walter F."/>
            <person name="Albersmeier A."/>
            <person name="Kalinowski J."/>
            <person name="Ruckert C."/>
        </authorList>
    </citation>
    <scope>NUCLEOTIDE SEQUENCE</scope>
    <source>
        <strain evidence="1">VKM Ac-1321</strain>
    </source>
</reference>
<accession>A0A9W6KIN6</accession>
<proteinExistence type="predicted"/>
<comment type="caution">
    <text evidence="1">The sequence shown here is derived from an EMBL/GenBank/DDBJ whole genome shotgun (WGS) entry which is preliminary data.</text>
</comment>
<dbReference type="Proteomes" id="UP001143480">
    <property type="component" value="Unassembled WGS sequence"/>
</dbReference>